<accession>A0A811VD90</accession>
<dbReference type="AlphaFoldDB" id="A0A811VD90"/>
<keyword evidence="2" id="KW-1185">Reference proteome</keyword>
<reference evidence="1" key="1">
    <citation type="submission" date="2020-11" db="EMBL/GenBank/DDBJ databases">
        <authorList>
            <person name="Whitehead M."/>
        </authorList>
    </citation>
    <scope>NUCLEOTIDE SEQUENCE</scope>
    <source>
        <strain evidence="1">EGII</strain>
    </source>
</reference>
<proteinExistence type="predicted"/>
<comment type="caution">
    <text evidence="1">The sequence shown here is derived from an EMBL/GenBank/DDBJ whole genome shotgun (WGS) entry which is preliminary data.</text>
</comment>
<organism evidence="1 2">
    <name type="scientific">Ceratitis capitata</name>
    <name type="common">Mediterranean fruit fly</name>
    <name type="synonym">Tephritis capitata</name>
    <dbReference type="NCBI Taxonomy" id="7213"/>
    <lineage>
        <taxon>Eukaryota</taxon>
        <taxon>Metazoa</taxon>
        <taxon>Ecdysozoa</taxon>
        <taxon>Arthropoda</taxon>
        <taxon>Hexapoda</taxon>
        <taxon>Insecta</taxon>
        <taxon>Pterygota</taxon>
        <taxon>Neoptera</taxon>
        <taxon>Endopterygota</taxon>
        <taxon>Diptera</taxon>
        <taxon>Brachycera</taxon>
        <taxon>Muscomorpha</taxon>
        <taxon>Tephritoidea</taxon>
        <taxon>Tephritidae</taxon>
        <taxon>Ceratitis</taxon>
        <taxon>Ceratitis</taxon>
    </lineage>
</organism>
<evidence type="ECO:0000313" key="2">
    <source>
        <dbReference type="Proteomes" id="UP000606786"/>
    </source>
</evidence>
<protein>
    <submittedName>
        <fullName evidence="1">(Mediterranean fruit fly) hypothetical protein</fullName>
    </submittedName>
</protein>
<name>A0A811VD90_CERCA</name>
<gene>
    <name evidence="1" type="ORF">CCAP1982_LOCUS22290</name>
</gene>
<dbReference type="Proteomes" id="UP000606786">
    <property type="component" value="Unassembled WGS sequence"/>
</dbReference>
<sequence>MCPLSLISEYGMPLLHQICTIYCCSSAENGQKEGPSRRTNAVIIPYSAPLQYVCTNNAMSMLHLSPIAQAINCIHLTVQLGICLSLTLSSSPETTPGSFTRHLLLPLPILGRSTKADNRRLHHYLCIFFIDKAHNFKS</sequence>
<dbReference type="EMBL" id="CAJHJT010000056">
    <property type="protein sequence ID" value="CAD7014288.1"/>
    <property type="molecule type" value="Genomic_DNA"/>
</dbReference>
<evidence type="ECO:0000313" key="1">
    <source>
        <dbReference type="EMBL" id="CAD7014288.1"/>
    </source>
</evidence>